<keyword evidence="3" id="KW-0808">Transferase</keyword>
<organism evidence="3 4">
    <name type="scientific">Rhizodiscina lignyota</name>
    <dbReference type="NCBI Taxonomy" id="1504668"/>
    <lineage>
        <taxon>Eukaryota</taxon>
        <taxon>Fungi</taxon>
        <taxon>Dikarya</taxon>
        <taxon>Ascomycota</taxon>
        <taxon>Pezizomycotina</taxon>
        <taxon>Dothideomycetes</taxon>
        <taxon>Pleosporomycetidae</taxon>
        <taxon>Aulographales</taxon>
        <taxon>Rhizodiscinaceae</taxon>
        <taxon>Rhizodiscina</taxon>
    </lineage>
</organism>
<dbReference type="Pfam" id="PF13649">
    <property type="entry name" value="Methyltransf_25"/>
    <property type="match status" value="1"/>
</dbReference>
<feature type="compositionally biased region" description="Polar residues" evidence="1">
    <location>
        <begin position="9"/>
        <end position="20"/>
    </location>
</feature>
<dbReference type="PANTHER" id="PTHR43591:SF24">
    <property type="entry name" value="2-METHOXY-6-POLYPRENYL-1,4-BENZOQUINOL METHYLASE, MITOCHONDRIAL"/>
    <property type="match status" value="1"/>
</dbReference>
<dbReference type="AlphaFoldDB" id="A0A9P4M6K0"/>
<dbReference type="GO" id="GO:0008168">
    <property type="term" value="F:methyltransferase activity"/>
    <property type="evidence" value="ECO:0007669"/>
    <property type="project" value="UniProtKB-KW"/>
</dbReference>
<comment type="caution">
    <text evidence="3">The sequence shown here is derived from an EMBL/GenBank/DDBJ whole genome shotgun (WGS) entry which is preliminary data.</text>
</comment>
<reference evidence="3" key="1">
    <citation type="journal article" date="2020" name="Stud. Mycol.">
        <title>101 Dothideomycetes genomes: a test case for predicting lifestyles and emergence of pathogens.</title>
        <authorList>
            <person name="Haridas S."/>
            <person name="Albert R."/>
            <person name="Binder M."/>
            <person name="Bloem J."/>
            <person name="Labutti K."/>
            <person name="Salamov A."/>
            <person name="Andreopoulos B."/>
            <person name="Baker S."/>
            <person name="Barry K."/>
            <person name="Bills G."/>
            <person name="Bluhm B."/>
            <person name="Cannon C."/>
            <person name="Castanera R."/>
            <person name="Culley D."/>
            <person name="Daum C."/>
            <person name="Ezra D."/>
            <person name="Gonzalez J."/>
            <person name="Henrissat B."/>
            <person name="Kuo A."/>
            <person name="Liang C."/>
            <person name="Lipzen A."/>
            <person name="Lutzoni F."/>
            <person name="Magnuson J."/>
            <person name="Mondo S."/>
            <person name="Nolan M."/>
            <person name="Ohm R."/>
            <person name="Pangilinan J."/>
            <person name="Park H.-J."/>
            <person name="Ramirez L."/>
            <person name="Alfaro M."/>
            <person name="Sun H."/>
            <person name="Tritt A."/>
            <person name="Yoshinaga Y."/>
            <person name="Zwiers L.-H."/>
            <person name="Turgeon B."/>
            <person name="Goodwin S."/>
            <person name="Spatafora J."/>
            <person name="Crous P."/>
            <person name="Grigoriev I."/>
        </authorList>
    </citation>
    <scope>NUCLEOTIDE SEQUENCE</scope>
    <source>
        <strain evidence="3">CBS 133067</strain>
    </source>
</reference>
<dbReference type="PANTHER" id="PTHR43591">
    <property type="entry name" value="METHYLTRANSFERASE"/>
    <property type="match status" value="1"/>
</dbReference>
<feature type="domain" description="Methyltransferase" evidence="2">
    <location>
        <begin position="71"/>
        <end position="171"/>
    </location>
</feature>
<dbReference type="CDD" id="cd02440">
    <property type="entry name" value="AdoMet_MTases"/>
    <property type="match status" value="1"/>
</dbReference>
<dbReference type="EMBL" id="ML978133">
    <property type="protein sequence ID" value="KAF2094914.1"/>
    <property type="molecule type" value="Genomic_DNA"/>
</dbReference>
<dbReference type="OrthoDB" id="2013972at2759"/>
<keyword evidence="3" id="KW-0489">Methyltransferase</keyword>
<evidence type="ECO:0000313" key="4">
    <source>
        <dbReference type="Proteomes" id="UP000799772"/>
    </source>
</evidence>
<dbReference type="SUPFAM" id="SSF53335">
    <property type="entry name" value="S-adenosyl-L-methionine-dependent methyltransferases"/>
    <property type="match status" value="1"/>
</dbReference>
<feature type="region of interest" description="Disordered" evidence="1">
    <location>
        <begin position="1"/>
        <end position="38"/>
    </location>
</feature>
<keyword evidence="4" id="KW-1185">Reference proteome</keyword>
<evidence type="ECO:0000259" key="2">
    <source>
        <dbReference type="Pfam" id="PF13649"/>
    </source>
</evidence>
<evidence type="ECO:0000256" key="1">
    <source>
        <dbReference type="SAM" id="MobiDB-lite"/>
    </source>
</evidence>
<dbReference type="InterPro" id="IPR029063">
    <property type="entry name" value="SAM-dependent_MTases_sf"/>
</dbReference>
<sequence>MQKLRSALNMGSSKTPTFSPANPLLDGSTDPNPPTSLPKMAITQERVVGHPANEMLDRASIKFEGQNSFRVLDNACGTGIVTALLKARARSSSAGQLDIVASDIDEKVLDLLRKRIEECGWQGVEVMNFDQASIPLPDESFTHVFTNFGIFFSQQDDKVLEGVHRILKPGGVAGFTSWKAITWWHVPTTALKEYVPDAPALGDPTTQFPSQWHDESYAVKKMQDAGFSDVKSEVYKYKLDPQLAPEDFAQAMAMLAKMVAMRRWSKDDFAKYAPSIDEAILNVLKKEYPHGQWDQHMEAIITIGQKS</sequence>
<dbReference type="InterPro" id="IPR041698">
    <property type="entry name" value="Methyltransf_25"/>
</dbReference>
<protein>
    <submittedName>
        <fullName evidence="3">S-adenosyl-L-methionine-dependent methyltransferase</fullName>
    </submittedName>
</protein>
<proteinExistence type="predicted"/>
<evidence type="ECO:0000313" key="3">
    <source>
        <dbReference type="EMBL" id="KAF2094914.1"/>
    </source>
</evidence>
<dbReference type="Gene3D" id="3.40.50.150">
    <property type="entry name" value="Vaccinia Virus protein VP39"/>
    <property type="match status" value="1"/>
</dbReference>
<dbReference type="GO" id="GO:0032259">
    <property type="term" value="P:methylation"/>
    <property type="evidence" value="ECO:0007669"/>
    <property type="project" value="UniProtKB-KW"/>
</dbReference>
<accession>A0A9P4M6K0</accession>
<name>A0A9P4M6K0_9PEZI</name>
<dbReference type="Proteomes" id="UP000799772">
    <property type="component" value="Unassembled WGS sequence"/>
</dbReference>
<gene>
    <name evidence="3" type="ORF">NA57DRAFT_60318</name>
</gene>